<dbReference type="Proteomes" id="UP001526426">
    <property type="component" value="Unassembled WGS sequence"/>
</dbReference>
<dbReference type="CDD" id="cd02696">
    <property type="entry name" value="MurNAc-LAA"/>
    <property type="match status" value="1"/>
</dbReference>
<dbReference type="InterPro" id="IPR050695">
    <property type="entry name" value="N-acetylmuramoyl_amidase_3"/>
</dbReference>
<keyword evidence="5" id="KW-1185">Reference proteome</keyword>
<sequence>MGRIFVSAGHGGSEGGRIDPGAVAGGTTEAQQMILLRDVIVPELRSRGFEVLSVPDTLSLRATITWINERARSGDVAIEIHADSFSDPTARGATAFYVAGNLDRKKHGDMILLSLIRRLPQLPSRGSRPDTATGVGRLAFCRDIAIASILLEVGFLSNPEDRALMINRRRDMALGIADGLEAWSREVSGTSPKPPIITHPVINIQINGQVYEEQGVLINSNSFIPMDLVDRLNVDLSQKPNIRLVEYQGVVYVKAVELREFNISVGWENETRTVVLRSLNQTCLTTIDRIMGQGRTSEVQLIMFLKANHESALSQFPDLPRFFREEAALEGVNHDIAFSQMCLSTNFLRFGGQVTPSQNNFATLGTVGGGGYASFPSAQIGVRAQIQHLKAYASLEPMVQEIIDPRFRFVTRGIAPTVAKLSGRWSSDPLYGDKILAILRRLYESAGII</sequence>
<name>A0ABT3LAC9_9CYAN</name>
<keyword evidence="1 4" id="KW-0378">Hydrolase</keyword>
<dbReference type="SUPFAM" id="SSF53187">
    <property type="entry name" value="Zn-dependent exopeptidases"/>
    <property type="match status" value="1"/>
</dbReference>
<proteinExistence type="predicted"/>
<accession>A0ABT3LAC9</accession>
<dbReference type="InterPro" id="IPR002508">
    <property type="entry name" value="MurNAc-LAA_cat"/>
</dbReference>
<dbReference type="PANTHER" id="PTHR30404:SF0">
    <property type="entry name" value="N-ACETYLMURAMOYL-L-ALANINE AMIDASE AMIC"/>
    <property type="match status" value="1"/>
</dbReference>
<dbReference type="SMART" id="SM00646">
    <property type="entry name" value="Ami_3"/>
    <property type="match status" value="1"/>
</dbReference>
<dbReference type="Gene3D" id="3.40.630.40">
    <property type="entry name" value="Zn-dependent exopeptidases"/>
    <property type="match status" value="1"/>
</dbReference>
<gene>
    <name evidence="4" type="ORF">K4A83_19625</name>
</gene>
<protein>
    <submittedName>
        <fullName evidence="4">N-acetylmuramoyl-L-alanine amidase</fullName>
        <ecNumber evidence="4">3.5.1.28</ecNumber>
    </submittedName>
</protein>
<evidence type="ECO:0000313" key="5">
    <source>
        <dbReference type="Proteomes" id="UP001526426"/>
    </source>
</evidence>
<dbReference type="Pfam" id="PF01520">
    <property type="entry name" value="Amidase_3"/>
    <property type="match status" value="1"/>
</dbReference>
<evidence type="ECO:0000259" key="3">
    <source>
        <dbReference type="SMART" id="SM00646"/>
    </source>
</evidence>
<dbReference type="EMBL" id="JAIHOM010000140">
    <property type="protein sequence ID" value="MCW6038465.1"/>
    <property type="molecule type" value="Genomic_DNA"/>
</dbReference>
<organism evidence="4 5">
    <name type="scientific">Spirulina subsalsa FACHB-351</name>
    <dbReference type="NCBI Taxonomy" id="234711"/>
    <lineage>
        <taxon>Bacteria</taxon>
        <taxon>Bacillati</taxon>
        <taxon>Cyanobacteriota</taxon>
        <taxon>Cyanophyceae</taxon>
        <taxon>Spirulinales</taxon>
        <taxon>Spirulinaceae</taxon>
        <taxon>Spirulina</taxon>
    </lineage>
</organism>
<dbReference type="GO" id="GO:0008745">
    <property type="term" value="F:N-acetylmuramoyl-L-alanine amidase activity"/>
    <property type="evidence" value="ECO:0007669"/>
    <property type="project" value="UniProtKB-EC"/>
</dbReference>
<feature type="domain" description="MurNAc-LAA" evidence="3">
    <location>
        <begin position="67"/>
        <end position="181"/>
    </location>
</feature>
<dbReference type="InterPro" id="IPR002901">
    <property type="entry name" value="MGlyc_endo_b_GlcNAc-like_dom"/>
</dbReference>
<dbReference type="Pfam" id="PF01832">
    <property type="entry name" value="Glucosaminidase"/>
    <property type="match status" value="1"/>
</dbReference>
<reference evidence="4 5" key="1">
    <citation type="submission" date="2021-08" db="EMBL/GenBank/DDBJ databases">
        <title>Draft genome sequence of Spirulina subsalsa with high tolerance to salinity and hype-accumulation of phycocyanin.</title>
        <authorList>
            <person name="Pei H."/>
            <person name="Jiang L."/>
        </authorList>
    </citation>
    <scope>NUCLEOTIDE SEQUENCE [LARGE SCALE GENOMIC DNA]</scope>
    <source>
        <strain evidence="4 5">FACHB-351</strain>
    </source>
</reference>
<evidence type="ECO:0000313" key="4">
    <source>
        <dbReference type="EMBL" id="MCW6038465.1"/>
    </source>
</evidence>
<feature type="region of interest" description="Disordered" evidence="2">
    <location>
        <begin position="1"/>
        <end position="23"/>
    </location>
</feature>
<comment type="caution">
    <text evidence="4">The sequence shown here is derived from an EMBL/GenBank/DDBJ whole genome shotgun (WGS) entry which is preliminary data.</text>
</comment>
<dbReference type="PANTHER" id="PTHR30404">
    <property type="entry name" value="N-ACETYLMURAMOYL-L-ALANINE AMIDASE"/>
    <property type="match status" value="1"/>
</dbReference>
<evidence type="ECO:0000256" key="2">
    <source>
        <dbReference type="SAM" id="MobiDB-lite"/>
    </source>
</evidence>
<evidence type="ECO:0000256" key="1">
    <source>
        <dbReference type="ARBA" id="ARBA00022801"/>
    </source>
</evidence>
<dbReference type="RefSeq" id="WP_265266375.1">
    <property type="nucleotide sequence ID" value="NZ_JAIHOM010000140.1"/>
</dbReference>
<dbReference type="EC" id="3.5.1.28" evidence="4"/>